<evidence type="ECO:0000313" key="2">
    <source>
        <dbReference type="EMBL" id="GGA38236.1"/>
    </source>
</evidence>
<accession>A0ABQ1G7G9</accession>
<protein>
    <submittedName>
        <fullName evidence="2">Oxidoreductase</fullName>
    </submittedName>
</protein>
<dbReference type="PANTHER" id="PTHR13847">
    <property type="entry name" value="SARCOSINE DEHYDROGENASE-RELATED"/>
    <property type="match status" value="1"/>
</dbReference>
<proteinExistence type="predicted"/>
<organism evidence="2 3">
    <name type="scientific">Paenibacillus physcomitrellae</name>
    <dbReference type="NCBI Taxonomy" id="1619311"/>
    <lineage>
        <taxon>Bacteria</taxon>
        <taxon>Bacillati</taxon>
        <taxon>Bacillota</taxon>
        <taxon>Bacilli</taxon>
        <taxon>Bacillales</taxon>
        <taxon>Paenibacillaceae</taxon>
        <taxon>Paenibacillus</taxon>
    </lineage>
</organism>
<dbReference type="InterPro" id="IPR006076">
    <property type="entry name" value="FAD-dep_OxRdtase"/>
</dbReference>
<comment type="caution">
    <text evidence="2">The sequence shown here is derived from an EMBL/GenBank/DDBJ whole genome shotgun (WGS) entry which is preliminary data.</text>
</comment>
<keyword evidence="3" id="KW-1185">Reference proteome</keyword>
<sequence>MQLHSGRLFWPTLYDKPQQYPVLSESLRCDVLIIGGGLSGCLLAYMLSKTGMNVTLLEKHKAGSGSSGANTGLIQYTSDKTLTSCINSFGEEKGVRFYQLCREAVHGLTRFYKETGGMEEGMALRSSLYFASTLDDKPMLQEEYETLRKYGFSAAWLSEQEIARRFPFSKPGAIYTSGDAEINPYHFVHVLLQAAARNGVKVYEDSPAAGFHFDGRHVRCRVGEHEVTADRVVIATGYETQEMKKDRGAYLTQSFALATEPVQFLDQWYQRCLIWESARPYLYLRTTSDNRIIIGGRDESIGPGGLDETRYLSQCDNLLQELAELFPMAAGLKAEFAWGAVFGQTHDGLPYIGEHPRFPGCLFMEGYGGNGAVYSYIASKLIMDVLKGHSRRDLELFSLVRTAHGQQPLLTDYD</sequence>
<evidence type="ECO:0000259" key="1">
    <source>
        <dbReference type="Pfam" id="PF01266"/>
    </source>
</evidence>
<dbReference type="PANTHER" id="PTHR13847:SF201">
    <property type="entry name" value="PUTATIBE OXIDOREDUCTASE"/>
    <property type="match status" value="1"/>
</dbReference>
<dbReference type="EMBL" id="BMHF01000007">
    <property type="protein sequence ID" value="GGA38236.1"/>
    <property type="molecule type" value="Genomic_DNA"/>
</dbReference>
<evidence type="ECO:0000313" key="3">
    <source>
        <dbReference type="Proteomes" id="UP000609323"/>
    </source>
</evidence>
<dbReference type="Pfam" id="PF01266">
    <property type="entry name" value="DAO"/>
    <property type="match status" value="1"/>
</dbReference>
<dbReference type="Proteomes" id="UP000609323">
    <property type="component" value="Unassembled WGS sequence"/>
</dbReference>
<dbReference type="RefSeq" id="WP_094095790.1">
    <property type="nucleotide sequence ID" value="NZ_BMHF01000007.1"/>
</dbReference>
<gene>
    <name evidence="2" type="ORF">GCM10010917_24380</name>
</gene>
<name>A0ABQ1G7G9_9BACL</name>
<feature type="domain" description="FAD dependent oxidoreductase" evidence="1">
    <location>
        <begin position="30"/>
        <end position="383"/>
    </location>
</feature>
<dbReference type="Gene3D" id="3.50.50.60">
    <property type="entry name" value="FAD/NAD(P)-binding domain"/>
    <property type="match status" value="1"/>
</dbReference>
<dbReference type="Gene3D" id="3.30.9.10">
    <property type="entry name" value="D-Amino Acid Oxidase, subunit A, domain 2"/>
    <property type="match status" value="1"/>
</dbReference>
<dbReference type="SUPFAM" id="SSF51905">
    <property type="entry name" value="FAD/NAD(P)-binding domain"/>
    <property type="match status" value="1"/>
</dbReference>
<reference evidence="3" key="1">
    <citation type="journal article" date="2019" name="Int. J. Syst. Evol. Microbiol.">
        <title>The Global Catalogue of Microorganisms (GCM) 10K type strain sequencing project: providing services to taxonomists for standard genome sequencing and annotation.</title>
        <authorList>
            <consortium name="The Broad Institute Genomics Platform"/>
            <consortium name="The Broad Institute Genome Sequencing Center for Infectious Disease"/>
            <person name="Wu L."/>
            <person name="Ma J."/>
        </authorList>
    </citation>
    <scope>NUCLEOTIDE SEQUENCE [LARGE SCALE GENOMIC DNA]</scope>
    <source>
        <strain evidence="3">CGMCC 1.15044</strain>
    </source>
</reference>
<dbReference type="InterPro" id="IPR036188">
    <property type="entry name" value="FAD/NAD-bd_sf"/>
</dbReference>